<evidence type="ECO:0000313" key="4">
    <source>
        <dbReference type="EMBL" id="MBC8571153.1"/>
    </source>
</evidence>
<keyword evidence="2" id="KW-0812">Transmembrane</keyword>
<feature type="transmembrane region" description="Helical" evidence="2">
    <location>
        <begin position="228"/>
        <end position="248"/>
    </location>
</feature>
<dbReference type="Pfam" id="PF00892">
    <property type="entry name" value="EamA"/>
    <property type="match status" value="2"/>
</dbReference>
<sequence length="283" mass="30412">MGQGQATILLVVCAAMWSFAGTWIKLVDFHPIIINSSRCVFAALTLFIYFKIKKDKIAVNKGTILGGLIMASVMTVTVAALSLTTAANAIILQYMSPVYVLIISAIFFHQKVRGKDVLVVIFSILGVTLFFIDKVAAGSLLGNVLGICGGILFGISFLYNNRTKQNPLHIVFWGCVFSALIGIPFYFLYPPHITALGAVAVVMMGSVHLGVPYILYGLAIQRCSALNASVATMIEPILTPIWVFLFVGEAPGKYALAGAILVMLVISLYSISNARAAQKAAQE</sequence>
<comment type="similarity">
    <text evidence="1">Belongs to the EamA transporter family.</text>
</comment>
<dbReference type="InterPro" id="IPR037185">
    <property type="entry name" value="EmrE-like"/>
</dbReference>
<feature type="transmembrane region" description="Helical" evidence="2">
    <location>
        <begin position="7"/>
        <end position="26"/>
    </location>
</feature>
<dbReference type="PANTHER" id="PTHR22911">
    <property type="entry name" value="ACYL-MALONYL CONDENSING ENZYME-RELATED"/>
    <property type="match status" value="1"/>
</dbReference>
<keyword evidence="2" id="KW-1133">Transmembrane helix</keyword>
<feature type="transmembrane region" description="Helical" evidence="2">
    <location>
        <begin position="254"/>
        <end position="271"/>
    </location>
</feature>
<evidence type="ECO:0000256" key="1">
    <source>
        <dbReference type="ARBA" id="ARBA00007362"/>
    </source>
</evidence>
<dbReference type="Proteomes" id="UP000660861">
    <property type="component" value="Unassembled WGS sequence"/>
</dbReference>
<feature type="transmembrane region" description="Helical" evidence="2">
    <location>
        <begin position="138"/>
        <end position="158"/>
    </location>
</feature>
<feature type="transmembrane region" description="Helical" evidence="2">
    <location>
        <begin position="116"/>
        <end position="132"/>
    </location>
</feature>
<accession>A0A926EC88</accession>
<dbReference type="RefSeq" id="WP_262398244.1">
    <property type="nucleotide sequence ID" value="NZ_JACRTC010000007.1"/>
</dbReference>
<dbReference type="AlphaFoldDB" id="A0A926EC88"/>
<feature type="transmembrane region" description="Helical" evidence="2">
    <location>
        <begin position="195"/>
        <end position="216"/>
    </location>
</feature>
<evidence type="ECO:0000259" key="3">
    <source>
        <dbReference type="Pfam" id="PF00892"/>
    </source>
</evidence>
<dbReference type="GO" id="GO:0016020">
    <property type="term" value="C:membrane"/>
    <property type="evidence" value="ECO:0007669"/>
    <property type="project" value="InterPro"/>
</dbReference>
<evidence type="ECO:0000256" key="2">
    <source>
        <dbReference type="SAM" id="Phobius"/>
    </source>
</evidence>
<feature type="domain" description="EamA" evidence="3">
    <location>
        <begin position="8"/>
        <end position="131"/>
    </location>
</feature>
<comment type="caution">
    <text evidence="4">The sequence shown here is derived from an EMBL/GenBank/DDBJ whole genome shotgun (WGS) entry which is preliminary data.</text>
</comment>
<protein>
    <submittedName>
        <fullName evidence="4">EamA family transporter</fullName>
    </submittedName>
</protein>
<feature type="transmembrane region" description="Helical" evidence="2">
    <location>
        <begin position="89"/>
        <end position="109"/>
    </location>
</feature>
<name>A0A926EC88_9FIRM</name>
<dbReference type="InterPro" id="IPR000620">
    <property type="entry name" value="EamA_dom"/>
</dbReference>
<dbReference type="EMBL" id="JACRTC010000007">
    <property type="protein sequence ID" value="MBC8571153.1"/>
    <property type="molecule type" value="Genomic_DNA"/>
</dbReference>
<keyword evidence="5" id="KW-1185">Reference proteome</keyword>
<dbReference type="SUPFAM" id="SSF103481">
    <property type="entry name" value="Multidrug resistance efflux transporter EmrE"/>
    <property type="match status" value="2"/>
</dbReference>
<proteinExistence type="inferred from homology"/>
<evidence type="ECO:0000313" key="5">
    <source>
        <dbReference type="Proteomes" id="UP000660861"/>
    </source>
</evidence>
<feature type="transmembrane region" description="Helical" evidence="2">
    <location>
        <begin position="62"/>
        <end position="83"/>
    </location>
</feature>
<dbReference type="PANTHER" id="PTHR22911:SF79">
    <property type="entry name" value="MOBA-LIKE NTP TRANSFERASE DOMAIN-CONTAINING PROTEIN"/>
    <property type="match status" value="1"/>
</dbReference>
<feature type="domain" description="EamA" evidence="3">
    <location>
        <begin position="141"/>
        <end position="269"/>
    </location>
</feature>
<gene>
    <name evidence="4" type="ORF">H8709_09990</name>
</gene>
<keyword evidence="2" id="KW-0472">Membrane</keyword>
<feature type="transmembrane region" description="Helical" evidence="2">
    <location>
        <begin position="170"/>
        <end position="189"/>
    </location>
</feature>
<organism evidence="4 5">
    <name type="scientific">Zongyangia hominis</name>
    <dbReference type="NCBI Taxonomy" id="2763677"/>
    <lineage>
        <taxon>Bacteria</taxon>
        <taxon>Bacillati</taxon>
        <taxon>Bacillota</taxon>
        <taxon>Clostridia</taxon>
        <taxon>Eubacteriales</taxon>
        <taxon>Oscillospiraceae</taxon>
        <taxon>Zongyangia</taxon>
    </lineage>
</organism>
<reference evidence="4" key="1">
    <citation type="submission" date="2020-08" db="EMBL/GenBank/DDBJ databases">
        <title>Genome public.</title>
        <authorList>
            <person name="Liu C."/>
            <person name="Sun Q."/>
        </authorList>
    </citation>
    <scope>NUCLEOTIDE SEQUENCE</scope>
    <source>
        <strain evidence="4">NSJ-54</strain>
    </source>
</reference>
<feature type="transmembrane region" description="Helical" evidence="2">
    <location>
        <begin position="32"/>
        <end position="50"/>
    </location>
</feature>